<evidence type="ECO:0000313" key="3">
    <source>
        <dbReference type="Proteomes" id="UP000078343"/>
    </source>
</evidence>
<name>A0A178Z3X8_9EURO</name>
<keyword evidence="3" id="KW-1185">Reference proteome</keyword>
<dbReference type="AlphaFoldDB" id="A0A178Z3X8"/>
<accession>A0A178Z3X8</accession>
<feature type="compositionally biased region" description="Basic residues" evidence="1">
    <location>
        <begin position="261"/>
        <end position="275"/>
    </location>
</feature>
<dbReference type="OrthoDB" id="10654068at2759"/>
<reference evidence="2 3" key="1">
    <citation type="submission" date="2016-04" db="EMBL/GenBank/DDBJ databases">
        <title>Draft genome of Fonsecaea erecta CBS 125763.</title>
        <authorList>
            <person name="Weiss V.A."/>
            <person name="Vicente V.A."/>
            <person name="Raittz R.T."/>
            <person name="Moreno L.F."/>
            <person name="De Souza E.M."/>
            <person name="Pedrosa F.O."/>
            <person name="Steffens M.B."/>
            <person name="Faoro H."/>
            <person name="Tadra-Sfeir M.Z."/>
            <person name="Najafzadeh M.J."/>
            <person name="Felipe M.S."/>
            <person name="Teixeira M."/>
            <person name="Sun J."/>
            <person name="Xi L."/>
            <person name="Gomes R."/>
            <person name="De Azevedo C.M."/>
            <person name="Salgado C.G."/>
            <person name="Da Silva M.B."/>
            <person name="Nascimento M.F."/>
            <person name="Queiroz-Telles F."/>
            <person name="Attili D.S."/>
            <person name="Gorbushina A."/>
        </authorList>
    </citation>
    <scope>NUCLEOTIDE SEQUENCE [LARGE SCALE GENOMIC DNA]</scope>
    <source>
        <strain evidence="2 3">CBS 125763</strain>
    </source>
</reference>
<dbReference type="GeneID" id="30016158"/>
<sequence length="299" mass="32974">MASSESIDELVRIGDVLQFEVCQRCVRSLSRDSQVMIEPRTTPGVRTVRVRCDRRRGACQHCRDSNTECRAIPPNCRGMTQQLIIAALDNFTVRHKFSRDAIKAMARCIDKKCTASNSENEVGPEIRALGSVIAQGVEAIKTATEFGIKLPPWSGGPQECFPGTVGISDSGCAFTAIDDGGRRRLKVYKRMSDGELDFDQRLSYADAALVLWTPSRKRKARASSEPCGHRSSPEECGTTGNEGDNDEDKTTSNEDDNKTQGHPKGKRKCPIKRPRLVPGTSNRSGVRIEARVWTDSEGE</sequence>
<dbReference type="RefSeq" id="XP_018687172.1">
    <property type="nucleotide sequence ID" value="XM_018843495.1"/>
</dbReference>
<organism evidence="2 3">
    <name type="scientific">Fonsecaea erecta</name>
    <dbReference type="NCBI Taxonomy" id="1367422"/>
    <lineage>
        <taxon>Eukaryota</taxon>
        <taxon>Fungi</taxon>
        <taxon>Dikarya</taxon>
        <taxon>Ascomycota</taxon>
        <taxon>Pezizomycotina</taxon>
        <taxon>Eurotiomycetes</taxon>
        <taxon>Chaetothyriomycetidae</taxon>
        <taxon>Chaetothyriales</taxon>
        <taxon>Herpotrichiellaceae</taxon>
        <taxon>Fonsecaea</taxon>
    </lineage>
</organism>
<protein>
    <recommendedName>
        <fullName evidence="4">Zn(2)-C6 fungal-type domain-containing protein</fullName>
    </recommendedName>
</protein>
<evidence type="ECO:0008006" key="4">
    <source>
        <dbReference type="Google" id="ProtNLM"/>
    </source>
</evidence>
<feature type="compositionally biased region" description="Basic and acidic residues" evidence="1">
    <location>
        <begin position="286"/>
        <end position="299"/>
    </location>
</feature>
<feature type="compositionally biased region" description="Basic and acidic residues" evidence="1">
    <location>
        <begin position="248"/>
        <end position="259"/>
    </location>
</feature>
<evidence type="ECO:0000313" key="2">
    <source>
        <dbReference type="EMBL" id="OAP53805.1"/>
    </source>
</evidence>
<dbReference type="EMBL" id="LVYI01000021">
    <property type="protein sequence ID" value="OAP53805.1"/>
    <property type="molecule type" value="Genomic_DNA"/>
</dbReference>
<feature type="region of interest" description="Disordered" evidence="1">
    <location>
        <begin position="218"/>
        <end position="299"/>
    </location>
</feature>
<dbReference type="Proteomes" id="UP000078343">
    <property type="component" value="Unassembled WGS sequence"/>
</dbReference>
<evidence type="ECO:0000256" key="1">
    <source>
        <dbReference type="SAM" id="MobiDB-lite"/>
    </source>
</evidence>
<proteinExistence type="predicted"/>
<gene>
    <name evidence="2" type="ORF">AYL99_11991</name>
</gene>
<comment type="caution">
    <text evidence="2">The sequence shown here is derived from an EMBL/GenBank/DDBJ whole genome shotgun (WGS) entry which is preliminary data.</text>
</comment>
<dbReference type="STRING" id="1367422.A0A178Z3X8"/>